<keyword evidence="5" id="KW-1185">Reference proteome</keyword>
<dbReference type="Proteomes" id="UP000824782">
    <property type="component" value="Unassembled WGS sequence"/>
</dbReference>
<dbReference type="AlphaFoldDB" id="A0AAV7AIP6"/>
<evidence type="ECO:0000256" key="1">
    <source>
        <dbReference type="ARBA" id="ARBA00023054"/>
    </source>
</evidence>
<evidence type="ECO:0000256" key="2">
    <source>
        <dbReference type="SAM" id="Coils"/>
    </source>
</evidence>
<organism evidence="4 5">
    <name type="scientific">Engystomops pustulosus</name>
    <name type="common">Tungara frog</name>
    <name type="synonym">Physalaemus pustulosus</name>
    <dbReference type="NCBI Taxonomy" id="76066"/>
    <lineage>
        <taxon>Eukaryota</taxon>
        <taxon>Metazoa</taxon>
        <taxon>Chordata</taxon>
        <taxon>Craniata</taxon>
        <taxon>Vertebrata</taxon>
        <taxon>Euteleostomi</taxon>
        <taxon>Amphibia</taxon>
        <taxon>Batrachia</taxon>
        <taxon>Anura</taxon>
        <taxon>Neobatrachia</taxon>
        <taxon>Hyloidea</taxon>
        <taxon>Leptodactylidae</taxon>
        <taxon>Leiuperinae</taxon>
        <taxon>Engystomops</taxon>
    </lineage>
</organism>
<dbReference type="PANTHER" id="PTHR21549:SF1">
    <property type="entry name" value="COILED-COIL DOMAIN-CONTAINING PROTEIN 148"/>
    <property type="match status" value="1"/>
</dbReference>
<reference evidence="4" key="1">
    <citation type="thesis" date="2020" institute="ProQuest LLC" country="789 East Eisenhower Parkway, Ann Arbor, MI, USA">
        <title>Comparative Genomics and Chromosome Evolution.</title>
        <authorList>
            <person name="Mudd A.B."/>
        </authorList>
    </citation>
    <scope>NUCLEOTIDE SEQUENCE</scope>
    <source>
        <strain evidence="4">237g6f4</strain>
        <tissue evidence="4">Blood</tissue>
    </source>
</reference>
<keyword evidence="1 2" id="KW-0175">Coiled coil</keyword>
<protein>
    <recommendedName>
        <fullName evidence="6">Coiled-coil domain-containing protein 148</fullName>
    </recommendedName>
</protein>
<dbReference type="PANTHER" id="PTHR21549">
    <property type="entry name" value="MUTATED IN BLADDER CANCER 1"/>
    <property type="match status" value="1"/>
</dbReference>
<dbReference type="InterPro" id="IPR039902">
    <property type="entry name" value="CCDC148/CCDC112"/>
</dbReference>
<accession>A0AAV7AIP6</accession>
<evidence type="ECO:0008006" key="6">
    <source>
        <dbReference type="Google" id="ProtNLM"/>
    </source>
</evidence>
<dbReference type="EMBL" id="WNYA01000008">
    <property type="protein sequence ID" value="KAG8559919.1"/>
    <property type="molecule type" value="Genomic_DNA"/>
</dbReference>
<evidence type="ECO:0000313" key="4">
    <source>
        <dbReference type="EMBL" id="KAG8559919.1"/>
    </source>
</evidence>
<proteinExistence type="predicted"/>
<evidence type="ECO:0000256" key="3">
    <source>
        <dbReference type="SAM" id="MobiDB-lite"/>
    </source>
</evidence>
<feature type="region of interest" description="Disordered" evidence="3">
    <location>
        <begin position="405"/>
        <end position="430"/>
    </location>
</feature>
<gene>
    <name evidence="4" type="ORF">GDO81_017486</name>
</gene>
<sequence>MTGRDVRSFITTNRSRDNGDLVVRMKNGFGSSKYRPVDYQQLHALTEAKKLASSSIQLKVKKIQHASKVTKEQTLCKQHSQVWWKENKRLSESRDKAELQLQVFLEDKSKTCQFFEEMEAFEQQLSEERDEYKACTIHPIWQLRDDLKHRICQLQHQSSLQSPMENDFDPANIMKQVESVKSQQKALIEKLTEEQRAIENELSQCDLQECVDSEEMRCHFGEVPAVLLELYCPYPELKTSILTEYQQLVGLYQSKVEELDREREDIDRDCKWSKEDHWIFQTIVSQYPSDLPNRRTLYLDMLSKHLPCKPRQELVSHEKMWDLHRFNKDQRNALTESWTRYKKDFLIKAAMTIAEACSVYEIELIVAHDRRRQQEICSELKEKVMQWRIHQEEAARLESAIAARRQREEEQQETQRREKEKLQRANERQKIQKYKTEKQQAWEEQQRRDLQRLEQLKKVMAQQAEKDRERVVYRQQLLEKRLSERKEEALHEEQAELERQRRLEALRQQVAVIAEFDPVRMMSDTKAWKARLGIGAEEEIVLQKPLFDLYTYSEQEIIRDPRIRIEMALREAGLHNTAYAKEILPKILPPKPPRKDMESTIFKK</sequence>
<evidence type="ECO:0000313" key="5">
    <source>
        <dbReference type="Proteomes" id="UP000824782"/>
    </source>
</evidence>
<name>A0AAV7AIP6_ENGPU</name>
<comment type="caution">
    <text evidence="4">The sequence shown here is derived from an EMBL/GenBank/DDBJ whole genome shotgun (WGS) entry which is preliminary data.</text>
</comment>
<feature type="coiled-coil region" evidence="2">
    <location>
        <begin position="174"/>
        <end position="208"/>
    </location>
</feature>